<dbReference type="InterPro" id="IPR011330">
    <property type="entry name" value="Glyco_hydro/deAcase_b/a-brl"/>
</dbReference>
<dbReference type="Gene3D" id="3.40.50.2000">
    <property type="entry name" value="Glycogen Phosphorylase B"/>
    <property type="match status" value="2"/>
</dbReference>
<dbReference type="EMBL" id="AQHY01000021">
    <property type="protein sequence ID" value="EOA55204.1"/>
    <property type="molecule type" value="Genomic_DNA"/>
</dbReference>
<evidence type="ECO:0000259" key="2">
    <source>
        <dbReference type="PROSITE" id="PS51677"/>
    </source>
</evidence>
<evidence type="ECO:0000313" key="3">
    <source>
        <dbReference type="EMBL" id="EOA55204.1"/>
    </source>
</evidence>
<dbReference type="Pfam" id="PF00534">
    <property type="entry name" value="Glycos_transf_1"/>
    <property type="match status" value="1"/>
</dbReference>
<dbReference type="Pfam" id="PF01522">
    <property type="entry name" value="Polysacc_deac_1"/>
    <property type="match status" value="1"/>
</dbReference>
<dbReference type="SUPFAM" id="SSF88713">
    <property type="entry name" value="Glycoside hydrolase/deacetylase"/>
    <property type="match status" value="1"/>
</dbReference>
<gene>
    <name evidence="3" type="ORF">HMPREF1534_01613</name>
</gene>
<dbReference type="RefSeq" id="WP_005939415.1">
    <property type="nucleotide sequence ID" value="NZ_KB890359.1"/>
</dbReference>
<dbReference type="GO" id="GO:0005975">
    <property type="term" value="P:carbohydrate metabolic process"/>
    <property type="evidence" value="ECO:0007669"/>
    <property type="project" value="InterPro"/>
</dbReference>
<dbReference type="GeneID" id="60062404"/>
<dbReference type="InterPro" id="IPR002509">
    <property type="entry name" value="NODB_dom"/>
</dbReference>
<protein>
    <recommendedName>
        <fullName evidence="2">NodB homology domain-containing protein</fullName>
    </recommendedName>
</protein>
<dbReference type="eggNOG" id="COG0438">
    <property type="taxonomic scope" value="Bacteria"/>
</dbReference>
<dbReference type="PATRIC" id="fig|1121098.3.peg.1642"/>
<accession>U6REZ5</accession>
<dbReference type="GO" id="GO:0016810">
    <property type="term" value="F:hydrolase activity, acting on carbon-nitrogen (but not peptide) bonds"/>
    <property type="evidence" value="ECO:0007669"/>
    <property type="project" value="InterPro"/>
</dbReference>
<keyword evidence="4" id="KW-1185">Reference proteome</keyword>
<dbReference type="AlphaFoldDB" id="U6REZ5"/>
<dbReference type="PANTHER" id="PTHR46401:SF2">
    <property type="entry name" value="GLYCOSYLTRANSFERASE WBBK-RELATED"/>
    <property type="match status" value="1"/>
</dbReference>
<dbReference type="GO" id="GO:0016757">
    <property type="term" value="F:glycosyltransferase activity"/>
    <property type="evidence" value="ECO:0007669"/>
    <property type="project" value="InterPro"/>
</dbReference>
<comment type="caution">
    <text evidence="3">The sequence shown here is derived from an EMBL/GenBank/DDBJ whole genome shotgun (WGS) entry which is preliminary data.</text>
</comment>
<dbReference type="InterPro" id="IPR001296">
    <property type="entry name" value="Glyco_trans_1"/>
</dbReference>
<dbReference type="Gene3D" id="3.20.20.370">
    <property type="entry name" value="Glycoside hydrolase/deacetylase"/>
    <property type="match status" value="1"/>
</dbReference>
<organism evidence="3 4">
    <name type="scientific">Phocaeicola massiliensis B84634 = Timone 84634 = DSM 17679 = JCM 13223</name>
    <dbReference type="NCBI Taxonomy" id="1121098"/>
    <lineage>
        <taxon>Bacteria</taxon>
        <taxon>Pseudomonadati</taxon>
        <taxon>Bacteroidota</taxon>
        <taxon>Bacteroidia</taxon>
        <taxon>Bacteroidales</taxon>
        <taxon>Bacteroidaceae</taxon>
        <taxon>Phocaeicola</taxon>
    </lineage>
</organism>
<evidence type="ECO:0000313" key="4">
    <source>
        <dbReference type="Proteomes" id="UP000017831"/>
    </source>
</evidence>
<feature type="domain" description="NodB homology" evidence="2">
    <location>
        <begin position="421"/>
        <end position="483"/>
    </location>
</feature>
<dbReference type="OrthoDB" id="9811239at2"/>
<dbReference type="PROSITE" id="PS51677">
    <property type="entry name" value="NODB"/>
    <property type="match status" value="1"/>
</dbReference>
<dbReference type="PANTHER" id="PTHR46401">
    <property type="entry name" value="GLYCOSYLTRANSFERASE WBBK-RELATED"/>
    <property type="match status" value="1"/>
</dbReference>
<dbReference type="SUPFAM" id="SSF53756">
    <property type="entry name" value="UDP-Glycosyltransferase/glycogen phosphorylase"/>
    <property type="match status" value="1"/>
</dbReference>
<sequence length="483" mass="55046">MKITIVTNEYSVEGGGLSYSCVQYHLLLKELGHDVSILSSGLYNCDVIHGGYNNRLGKNLAYEAKLKQDLKNIENTQLLIAFGGGFNGYYAALLAGKSNIRFWLMLRGSDGNLAKWDYESCYYLNYSINIAERIICLSEELAENVKLLTRKNIRANVIPNFASRLNVNVKPFSYPRLCIGCGASHMNEKKGLSRLIELVALYNKKYEEKIQLEVVGDVDEDVLSQYQQRIKFLGVDSNIIFLGVKSRNEFRSIQKNWQLYIQTSVCEGMGNSVTDSMSQGIPVMITNTGFVAEFAREQFPQMVFSSFDPEKMAIEIHDMLSDPFATEKYQKVYESFFSEVSKIKVKEIWSKLLNRNIKERLTPELNTIISVSLHDVAGEKHDNITTPVEVFKKFCEDVSIAGYKLCSMKDYMSLSMSERNRYIVCTFDDGYIGLLYNALPIMNKYGYTATVFVCSEYMGKINNLKSATPFPKCYLQEKWTFDS</sequence>
<proteinExistence type="predicted"/>
<dbReference type="HOGENOM" id="CLU_033045_0_0_10"/>
<dbReference type="STRING" id="1121098.HMPREF1534_01613"/>
<name>U6REZ5_9BACT</name>
<dbReference type="eggNOG" id="COG0726">
    <property type="taxonomic scope" value="Bacteria"/>
</dbReference>
<keyword evidence="1" id="KW-0808">Transferase</keyword>
<evidence type="ECO:0000256" key="1">
    <source>
        <dbReference type="ARBA" id="ARBA00022679"/>
    </source>
</evidence>
<reference evidence="3 4" key="1">
    <citation type="submission" date="2013-04" db="EMBL/GenBank/DDBJ databases">
        <title>The Genome Sequence of Bacteroides massiliensis DSM 17679.</title>
        <authorList>
            <consortium name="The Broad Institute Genomics Platform"/>
            <person name="Earl A."/>
            <person name="Ward D."/>
            <person name="Feldgarden M."/>
            <person name="Gevers D."/>
            <person name="Martens E."/>
            <person name="Fenner L."/>
            <person name="Roux V."/>
            <person name="Mallet M.N."/>
            <person name="Raoult D."/>
            <person name="Walker B."/>
            <person name="Young S."/>
            <person name="Zeng Q."/>
            <person name="Gargeya S."/>
            <person name="Fitzgerald M."/>
            <person name="Haas B."/>
            <person name="Abouelleil A."/>
            <person name="Allen A.W."/>
            <person name="Alvarado L."/>
            <person name="Arachchi H.M."/>
            <person name="Berlin A.M."/>
            <person name="Chapman S.B."/>
            <person name="Gainer-Dewar J."/>
            <person name="Goldberg J."/>
            <person name="Griggs A."/>
            <person name="Gujja S."/>
            <person name="Hansen M."/>
            <person name="Howarth C."/>
            <person name="Imamovic A."/>
            <person name="Ireland A."/>
            <person name="Larimer J."/>
            <person name="McCowan C."/>
            <person name="Murphy C."/>
            <person name="Pearson M."/>
            <person name="Poon T.W."/>
            <person name="Priest M."/>
            <person name="Roberts A."/>
            <person name="Saif S."/>
            <person name="Shea T."/>
            <person name="Sisk P."/>
            <person name="Sykes S."/>
            <person name="Wortman J."/>
            <person name="Nusbaum C."/>
            <person name="Birren B."/>
        </authorList>
    </citation>
    <scope>NUCLEOTIDE SEQUENCE [LARGE SCALE GENOMIC DNA]</scope>
    <source>
        <strain evidence="4">B84634 / Timone 84634 / DSM 17679 / JCM 13223</strain>
    </source>
</reference>
<dbReference type="Proteomes" id="UP000017831">
    <property type="component" value="Unassembled WGS sequence"/>
</dbReference>